<dbReference type="SUPFAM" id="SSF52151">
    <property type="entry name" value="FabD/lysophospholipase-like"/>
    <property type="match status" value="1"/>
</dbReference>
<dbReference type="InterPro" id="IPR016035">
    <property type="entry name" value="Acyl_Trfase/lysoPLipase"/>
</dbReference>
<dbReference type="InterPro" id="IPR002641">
    <property type="entry name" value="PNPLA_dom"/>
</dbReference>
<reference evidence="6 7" key="1">
    <citation type="submission" date="2023-08" db="EMBL/GenBank/DDBJ databases">
        <authorList>
            <person name="Roldan D.M."/>
            <person name="Menes R.J."/>
        </authorList>
    </citation>
    <scope>NUCLEOTIDE SEQUENCE [LARGE SCALE GENOMIC DNA]</scope>
    <source>
        <strain evidence="6 7">CCM 2812</strain>
    </source>
</reference>
<evidence type="ECO:0000256" key="4">
    <source>
        <dbReference type="PROSITE-ProRule" id="PRU01161"/>
    </source>
</evidence>
<dbReference type="RefSeq" id="WP_305749027.1">
    <property type="nucleotide sequence ID" value="NZ_JAUZEE010000003.1"/>
</dbReference>
<evidence type="ECO:0000256" key="3">
    <source>
        <dbReference type="ARBA" id="ARBA00023098"/>
    </source>
</evidence>
<feature type="domain" description="PNPLA" evidence="5">
    <location>
        <begin position="12"/>
        <end position="207"/>
    </location>
</feature>
<evidence type="ECO:0000256" key="1">
    <source>
        <dbReference type="ARBA" id="ARBA00022801"/>
    </source>
</evidence>
<dbReference type="InterPro" id="IPR050301">
    <property type="entry name" value="NTE"/>
</dbReference>
<feature type="short sequence motif" description="DGA/G" evidence="4">
    <location>
        <begin position="194"/>
        <end position="196"/>
    </location>
</feature>
<feature type="active site" description="Proton acceptor" evidence="4">
    <location>
        <position position="194"/>
    </location>
</feature>
<dbReference type="Proteomes" id="UP001235760">
    <property type="component" value="Unassembled WGS sequence"/>
</dbReference>
<feature type="short sequence motif" description="GXSXG" evidence="4">
    <location>
        <begin position="44"/>
        <end position="48"/>
    </location>
</feature>
<dbReference type="PANTHER" id="PTHR14226">
    <property type="entry name" value="NEUROPATHY TARGET ESTERASE/SWISS CHEESE D.MELANOGASTER"/>
    <property type="match status" value="1"/>
</dbReference>
<feature type="short sequence motif" description="GXGXXG" evidence="4">
    <location>
        <begin position="16"/>
        <end position="21"/>
    </location>
</feature>
<dbReference type="PROSITE" id="PS51635">
    <property type="entry name" value="PNPLA"/>
    <property type="match status" value="1"/>
</dbReference>
<dbReference type="Gene3D" id="3.40.1090.10">
    <property type="entry name" value="Cytosolic phospholipase A2 catalytic domain"/>
    <property type="match status" value="2"/>
</dbReference>
<gene>
    <name evidence="6" type="ORF">Q8X39_07495</name>
</gene>
<feature type="active site" description="Nucleophile" evidence="4">
    <location>
        <position position="46"/>
    </location>
</feature>
<keyword evidence="7" id="KW-1185">Reference proteome</keyword>
<sequence>MNVFRSPVRLSLALQGGGAHGAYTWGVLDALLAERRWAIDAVSGTSAGALNAIVLADGLTRSGGDPDAAREALAAFWLEVGTALPFEWFAGGDPDQPGLAPVARVALQWTQLLSPYQLNPLGLNPLRELLLRCVDFERLRAASPVRLHIAATSARTGALRLFREHELTVDMAMASACLPTLHHAVEIDGEAWWDGGYSANPALAPLVEPAGDGAQADDLLIVMLSPLAYAAPGAHPPTSVAEIRVRAAEIAFNATFRCEAAQIGLACDAARRENWFAARLSGVRQQRLRRLRWHLIDAQDALGHLASETKLLAHRPFLEKLRDLGQARAQVWLEGDAPRVGKTSTVQLASLFA</sequence>
<dbReference type="PANTHER" id="PTHR14226:SF78">
    <property type="entry name" value="SLR0060 PROTEIN"/>
    <property type="match status" value="1"/>
</dbReference>
<proteinExistence type="predicted"/>
<keyword evidence="1 4" id="KW-0378">Hydrolase</keyword>
<name>A0ABT9G248_LEPDI</name>
<keyword evidence="3 4" id="KW-0443">Lipid metabolism</keyword>
<evidence type="ECO:0000259" key="5">
    <source>
        <dbReference type="PROSITE" id="PS51635"/>
    </source>
</evidence>
<keyword evidence="2 4" id="KW-0442">Lipid degradation</keyword>
<comment type="caution">
    <text evidence="6">The sequence shown here is derived from an EMBL/GenBank/DDBJ whole genome shotgun (WGS) entry which is preliminary data.</text>
</comment>
<evidence type="ECO:0000256" key="2">
    <source>
        <dbReference type="ARBA" id="ARBA00022963"/>
    </source>
</evidence>
<organism evidence="6 7">
    <name type="scientific">Leptothrix discophora</name>
    <dbReference type="NCBI Taxonomy" id="89"/>
    <lineage>
        <taxon>Bacteria</taxon>
        <taxon>Pseudomonadati</taxon>
        <taxon>Pseudomonadota</taxon>
        <taxon>Betaproteobacteria</taxon>
        <taxon>Burkholderiales</taxon>
        <taxon>Sphaerotilaceae</taxon>
        <taxon>Leptothrix</taxon>
    </lineage>
</organism>
<evidence type="ECO:0000313" key="7">
    <source>
        <dbReference type="Proteomes" id="UP001235760"/>
    </source>
</evidence>
<dbReference type="Pfam" id="PF01734">
    <property type="entry name" value="Patatin"/>
    <property type="match status" value="1"/>
</dbReference>
<protein>
    <submittedName>
        <fullName evidence="6">Patatin-like phospholipase family protein</fullName>
    </submittedName>
</protein>
<dbReference type="EMBL" id="JAUZEE010000003">
    <property type="protein sequence ID" value="MDP4300476.1"/>
    <property type="molecule type" value="Genomic_DNA"/>
</dbReference>
<accession>A0ABT9G248</accession>
<evidence type="ECO:0000313" key="6">
    <source>
        <dbReference type="EMBL" id="MDP4300476.1"/>
    </source>
</evidence>